<evidence type="ECO:0000256" key="1">
    <source>
        <dbReference type="ARBA" id="ARBA00000086"/>
    </source>
</evidence>
<keyword evidence="5" id="KW-0234">DNA repair</keyword>
<dbReference type="PANTHER" id="PTHR43003:SF5">
    <property type="entry name" value="DNA-3-METHYLADENINE GLYCOSYLASE"/>
    <property type="match status" value="1"/>
</dbReference>
<dbReference type="Gene3D" id="1.10.1670.10">
    <property type="entry name" value="Helix-hairpin-Helix base-excision DNA repair enzymes (C-terminal)"/>
    <property type="match status" value="1"/>
</dbReference>
<dbReference type="GO" id="GO:0032131">
    <property type="term" value="F:alkylated DNA binding"/>
    <property type="evidence" value="ECO:0007669"/>
    <property type="project" value="TreeGrafter"/>
</dbReference>
<dbReference type="FunFam" id="1.10.340.30:FF:000004">
    <property type="entry name" value="DNA-3-methyladenine glycosylase II"/>
    <property type="match status" value="1"/>
</dbReference>
<evidence type="ECO:0000256" key="4">
    <source>
        <dbReference type="ARBA" id="ARBA00022763"/>
    </source>
</evidence>
<protein>
    <recommendedName>
        <fullName evidence="3">DNA-3-methyladenine glycosylase II</fullName>
        <ecNumber evidence="3">3.2.2.21</ecNumber>
    </recommendedName>
</protein>
<comment type="catalytic activity">
    <reaction evidence="1">
        <text>Hydrolysis of alkylated DNA, releasing 3-methyladenine, 3-methylguanine, 7-methylguanine and 7-methyladenine.</text>
        <dbReference type="EC" id="3.2.2.21"/>
    </reaction>
</comment>
<dbReference type="SMART" id="SM00478">
    <property type="entry name" value="ENDO3c"/>
    <property type="match status" value="1"/>
</dbReference>
<evidence type="ECO:0000256" key="5">
    <source>
        <dbReference type="ARBA" id="ARBA00023204"/>
    </source>
</evidence>
<feature type="domain" description="HhH-GPD" evidence="6">
    <location>
        <begin position="131"/>
        <end position="295"/>
    </location>
</feature>
<dbReference type="Gene3D" id="3.30.310.20">
    <property type="entry name" value="DNA-3-methyladenine glycosylase AlkA, N-terminal domain"/>
    <property type="match status" value="1"/>
</dbReference>
<accession>A0A8J2VJ68</accession>
<dbReference type="GO" id="GO:0006285">
    <property type="term" value="P:base-excision repair, AP site formation"/>
    <property type="evidence" value="ECO:0007669"/>
    <property type="project" value="TreeGrafter"/>
</dbReference>
<keyword evidence="4" id="KW-0227">DNA damage</keyword>
<dbReference type="SUPFAM" id="SSF48150">
    <property type="entry name" value="DNA-glycosylase"/>
    <property type="match status" value="1"/>
</dbReference>
<organism evidence="7 8">
    <name type="scientific">Marinithermofilum abyssi</name>
    <dbReference type="NCBI Taxonomy" id="1571185"/>
    <lineage>
        <taxon>Bacteria</taxon>
        <taxon>Bacillati</taxon>
        <taxon>Bacillota</taxon>
        <taxon>Bacilli</taxon>
        <taxon>Bacillales</taxon>
        <taxon>Thermoactinomycetaceae</taxon>
        <taxon>Marinithermofilum</taxon>
    </lineage>
</organism>
<dbReference type="PANTHER" id="PTHR43003">
    <property type="entry name" value="DNA-3-METHYLADENINE GLYCOSYLASE"/>
    <property type="match status" value="1"/>
</dbReference>
<dbReference type="CDD" id="cd00056">
    <property type="entry name" value="ENDO3c"/>
    <property type="match status" value="1"/>
</dbReference>
<dbReference type="InterPro" id="IPR011257">
    <property type="entry name" value="DNA_glycosylase"/>
</dbReference>
<dbReference type="GO" id="GO:0032993">
    <property type="term" value="C:protein-DNA complex"/>
    <property type="evidence" value="ECO:0007669"/>
    <property type="project" value="TreeGrafter"/>
</dbReference>
<reference evidence="7" key="1">
    <citation type="journal article" date="2014" name="Int. J. Syst. Evol. Microbiol.">
        <title>Complete genome sequence of Corynebacterium casei LMG S-19264T (=DSM 44701T), isolated from a smear-ripened cheese.</title>
        <authorList>
            <consortium name="US DOE Joint Genome Institute (JGI-PGF)"/>
            <person name="Walter F."/>
            <person name="Albersmeier A."/>
            <person name="Kalinowski J."/>
            <person name="Ruckert C."/>
        </authorList>
    </citation>
    <scope>NUCLEOTIDE SEQUENCE</scope>
    <source>
        <strain evidence="7">CGMCC 1.15179</strain>
    </source>
</reference>
<dbReference type="GO" id="GO:0008725">
    <property type="term" value="F:DNA-3-methyladenine glycosylase activity"/>
    <property type="evidence" value="ECO:0007669"/>
    <property type="project" value="TreeGrafter"/>
</dbReference>
<evidence type="ECO:0000256" key="3">
    <source>
        <dbReference type="ARBA" id="ARBA00012000"/>
    </source>
</evidence>
<keyword evidence="8" id="KW-1185">Reference proteome</keyword>
<dbReference type="EC" id="3.2.2.21" evidence="3"/>
<name>A0A8J2VJ68_9BACL</name>
<dbReference type="GO" id="GO:0043916">
    <property type="term" value="F:DNA-7-methylguanine glycosylase activity"/>
    <property type="evidence" value="ECO:0007669"/>
    <property type="project" value="TreeGrafter"/>
</dbReference>
<evidence type="ECO:0000313" key="8">
    <source>
        <dbReference type="Proteomes" id="UP000625210"/>
    </source>
</evidence>
<comment type="caution">
    <text evidence="7">The sequence shown here is derived from an EMBL/GenBank/DDBJ whole genome shotgun (WGS) entry which is preliminary data.</text>
</comment>
<dbReference type="InterPro" id="IPR010316">
    <property type="entry name" value="AlkA_N"/>
</dbReference>
<evidence type="ECO:0000313" key="7">
    <source>
        <dbReference type="EMBL" id="GGE26655.1"/>
    </source>
</evidence>
<dbReference type="InterPro" id="IPR023170">
    <property type="entry name" value="HhH_base_excis_C"/>
</dbReference>
<evidence type="ECO:0000259" key="6">
    <source>
        <dbReference type="SMART" id="SM00478"/>
    </source>
</evidence>
<dbReference type="Pfam" id="PF06029">
    <property type="entry name" value="AlkA_N"/>
    <property type="match status" value="1"/>
</dbReference>
<dbReference type="InterPro" id="IPR037046">
    <property type="entry name" value="AlkA_N_sf"/>
</dbReference>
<dbReference type="EMBL" id="BMHQ01000013">
    <property type="protein sequence ID" value="GGE26655.1"/>
    <property type="molecule type" value="Genomic_DNA"/>
</dbReference>
<sequence length="297" mass="34270">METFSLTMPPIYHFERTVKRLTAYEKSAFHWREGVLRRTLRAGGKPCLIEISESKEAQPSLRIRVHASLTKQERLELEGTLRHMFALDADLLSFYRQAEEDAHLAQVVKERKGLHWVLEPSLYECLIKTIISQQLNLSFAATLIQRLVALAGEGVKHKGETYPVFPSPERVAELDYEDLTARQFNRRKAEYVIDISRMVAEGSLDLEGLYRLEDEEVLERLLPLRGVGRWTAECLMLFGMGRPDLLPAADIGLRNAVRKAYNLAVQPTEEEVRTIGEKWKPWRSYATFYLWDYITTG</sequence>
<dbReference type="Pfam" id="PF00730">
    <property type="entry name" value="HhH-GPD"/>
    <property type="match status" value="1"/>
</dbReference>
<dbReference type="GO" id="GO:0005737">
    <property type="term" value="C:cytoplasm"/>
    <property type="evidence" value="ECO:0007669"/>
    <property type="project" value="TreeGrafter"/>
</dbReference>
<comment type="similarity">
    <text evidence="2">Belongs to the alkylbase DNA glycosidase AlkA family.</text>
</comment>
<dbReference type="InterPro" id="IPR003265">
    <property type="entry name" value="HhH-GPD_domain"/>
</dbReference>
<evidence type="ECO:0000256" key="2">
    <source>
        <dbReference type="ARBA" id="ARBA00010817"/>
    </source>
</evidence>
<dbReference type="RefSeq" id="WP_188648811.1">
    <property type="nucleotide sequence ID" value="NZ_BMHQ01000013.1"/>
</dbReference>
<dbReference type="AlphaFoldDB" id="A0A8J2VJ68"/>
<dbReference type="Gene3D" id="1.10.340.30">
    <property type="entry name" value="Hypothetical protein, domain 2"/>
    <property type="match status" value="1"/>
</dbReference>
<dbReference type="InterPro" id="IPR051912">
    <property type="entry name" value="Alkylbase_DNA_Glycosylase/TA"/>
</dbReference>
<gene>
    <name evidence="7" type="primary">yfjP</name>
    <name evidence="7" type="ORF">GCM10011571_31100</name>
</gene>
<dbReference type="Proteomes" id="UP000625210">
    <property type="component" value="Unassembled WGS sequence"/>
</dbReference>
<dbReference type="GO" id="GO:0006307">
    <property type="term" value="P:DNA alkylation repair"/>
    <property type="evidence" value="ECO:0007669"/>
    <property type="project" value="TreeGrafter"/>
</dbReference>
<reference evidence="7" key="2">
    <citation type="submission" date="2020-09" db="EMBL/GenBank/DDBJ databases">
        <authorList>
            <person name="Sun Q."/>
            <person name="Zhou Y."/>
        </authorList>
    </citation>
    <scope>NUCLEOTIDE SEQUENCE</scope>
    <source>
        <strain evidence="7">CGMCC 1.15179</strain>
    </source>
</reference>
<proteinExistence type="inferred from homology"/>